<organism evidence="3 4">
    <name type="scientific">Martelella mediterranea DSM 17316</name>
    <dbReference type="NCBI Taxonomy" id="1122214"/>
    <lineage>
        <taxon>Bacteria</taxon>
        <taxon>Pseudomonadati</taxon>
        <taxon>Pseudomonadota</taxon>
        <taxon>Alphaproteobacteria</taxon>
        <taxon>Hyphomicrobiales</taxon>
        <taxon>Aurantimonadaceae</taxon>
        <taxon>Martelella</taxon>
    </lineage>
</organism>
<keyword evidence="1" id="KW-1133">Transmembrane helix</keyword>
<evidence type="ECO:0000256" key="1">
    <source>
        <dbReference type="SAM" id="Phobius"/>
    </source>
</evidence>
<sequence>MKKAELVSGLVLLAFGILLWLVLIPWQIAEAPMAIISPRMMPLLCAAILVILSLVLIGQSLLALRQLRDDSGPIFTRGEVIATLGVVVLFSVATLLFVYTGPLLPGLMIIILPMLALGERRIAMLTLLPAGLMGGAWLLFYVVLGTSFQ</sequence>
<dbReference type="InterPro" id="IPR009936">
    <property type="entry name" value="DUF1468"/>
</dbReference>
<keyword evidence="1" id="KW-0472">Membrane</keyword>
<keyword evidence="4" id="KW-1185">Reference proteome</keyword>
<evidence type="ECO:0000313" key="3">
    <source>
        <dbReference type="EMBL" id="AQZ51201.1"/>
    </source>
</evidence>
<feature type="transmembrane region" description="Helical" evidence="1">
    <location>
        <begin position="6"/>
        <end position="29"/>
    </location>
</feature>
<dbReference type="STRING" id="1122214.Mame_01859"/>
<dbReference type="EMBL" id="CP020330">
    <property type="protein sequence ID" value="AQZ51201.1"/>
    <property type="molecule type" value="Genomic_DNA"/>
</dbReference>
<feature type="domain" description="DUF1468" evidence="2">
    <location>
        <begin position="7"/>
        <end position="147"/>
    </location>
</feature>
<protein>
    <submittedName>
        <fullName evidence="3">Tripartite tricarboxylate transporter TctB family protein</fullName>
    </submittedName>
</protein>
<dbReference type="Pfam" id="PF07331">
    <property type="entry name" value="TctB"/>
    <property type="match status" value="1"/>
</dbReference>
<dbReference type="AlphaFoldDB" id="A0A1U9Z0H7"/>
<accession>A0A1U9Z0H7</accession>
<dbReference type="Proteomes" id="UP000191135">
    <property type="component" value="Chromosome"/>
</dbReference>
<dbReference type="OrthoDB" id="7727399at2"/>
<gene>
    <name evidence="3" type="ORF">Mame_01859</name>
</gene>
<feature type="transmembrane region" description="Helical" evidence="1">
    <location>
        <begin position="41"/>
        <end position="64"/>
    </location>
</feature>
<feature type="transmembrane region" description="Helical" evidence="1">
    <location>
        <begin position="84"/>
        <end position="110"/>
    </location>
</feature>
<evidence type="ECO:0000313" key="4">
    <source>
        <dbReference type="Proteomes" id="UP000191135"/>
    </source>
</evidence>
<dbReference type="RefSeq" id="WP_018062936.1">
    <property type="nucleotide sequence ID" value="NZ_AQWH01000001.1"/>
</dbReference>
<proteinExistence type="predicted"/>
<evidence type="ECO:0000259" key="2">
    <source>
        <dbReference type="Pfam" id="PF07331"/>
    </source>
</evidence>
<keyword evidence="1" id="KW-0812">Transmembrane</keyword>
<name>A0A1U9Z0H7_9HYPH</name>
<feature type="transmembrane region" description="Helical" evidence="1">
    <location>
        <begin position="122"/>
        <end position="144"/>
    </location>
</feature>
<reference evidence="3 4" key="1">
    <citation type="submission" date="2017-03" db="EMBL/GenBank/DDBJ databases">
        <title>Foreign affairs: Plasmid Transfer between Roseobacters and Rhizobia.</title>
        <authorList>
            <person name="Bartling P."/>
            <person name="Bunk B."/>
            <person name="Overmann J."/>
            <person name="Brinkmann H."/>
            <person name="Petersen J."/>
        </authorList>
    </citation>
    <scope>NUCLEOTIDE SEQUENCE [LARGE SCALE GENOMIC DNA]</scope>
    <source>
        <strain evidence="3 4">MACL11</strain>
    </source>
</reference>
<dbReference type="KEGG" id="mmed:Mame_01859"/>